<evidence type="ECO:0000313" key="3">
    <source>
        <dbReference type="EMBL" id="QHT44781.1"/>
    </source>
</evidence>
<accession>A0A2G0JPC0</accession>
<keyword evidence="3" id="KW-0547">Nucleotide-binding</keyword>
<keyword evidence="3" id="KW-0067">ATP-binding</keyword>
<dbReference type="EMBL" id="CP039730">
    <property type="protein sequence ID" value="QHT44781.1"/>
    <property type="molecule type" value="Genomic_DNA"/>
</dbReference>
<dbReference type="AlphaFoldDB" id="A0A2G0JPC0"/>
<dbReference type="GO" id="GO:0005524">
    <property type="term" value="F:ATP binding"/>
    <property type="evidence" value="ECO:0007669"/>
    <property type="project" value="UniProtKB-KW"/>
</dbReference>
<feature type="coiled-coil region" evidence="1">
    <location>
        <begin position="155"/>
        <end position="189"/>
    </location>
</feature>
<gene>
    <name evidence="2" type="ORF">DKP91_12635</name>
    <name evidence="3" type="ORF">FCF09_13930</name>
</gene>
<keyword evidence="3" id="KW-0614">Plasmid</keyword>
<name>A0A2G0JPC0_ENTFC</name>
<proteinExistence type="predicted"/>
<evidence type="ECO:0000313" key="2">
    <source>
        <dbReference type="EMBL" id="PZM54370.1"/>
    </source>
</evidence>
<keyword evidence="1" id="KW-0175">Coiled coil</keyword>
<reference evidence="3" key="2">
    <citation type="journal article" date="2020" name="J. Antimicrob. Chemother.">
        <title>Tandem amplification of the vanM gene cluster drives vancomycin resistance in vancomycin-variable enterococci.</title>
        <authorList>
            <person name="Sun L."/>
            <person name="Chen Y."/>
            <person name="Hua X."/>
            <person name="Chen Y."/>
            <person name="Hong J."/>
            <person name="Wu X."/>
            <person name="Jiang Y."/>
            <person name="van Schaik W."/>
            <person name="Qu T."/>
            <person name="Yu Y."/>
        </authorList>
    </citation>
    <scope>NUCLEOTIDE SEQUENCE [LARGE SCALE GENOMIC DNA]</scope>
    <source>
        <strain evidence="3">ZY2</strain>
        <plasmid evidence="3">pZY2</plasmid>
    </source>
</reference>
<geneLocation type="plasmid" evidence="3">
    <name>pZY2</name>
</geneLocation>
<organism evidence="3">
    <name type="scientific">Enterococcus faecium</name>
    <name type="common">Streptococcus faecium</name>
    <dbReference type="NCBI Taxonomy" id="1352"/>
    <lineage>
        <taxon>Bacteria</taxon>
        <taxon>Bacillati</taxon>
        <taxon>Bacillota</taxon>
        <taxon>Bacilli</taxon>
        <taxon>Lactobacillales</taxon>
        <taxon>Enterococcaceae</taxon>
        <taxon>Enterococcus</taxon>
    </lineage>
</organism>
<dbReference type="RefSeq" id="WP_002347494.1">
    <property type="nucleotide sequence ID" value="NZ_AP026773.1"/>
</dbReference>
<dbReference type="EMBL" id="QHGU01000086">
    <property type="protein sequence ID" value="PZM54370.1"/>
    <property type="molecule type" value="Genomic_DNA"/>
</dbReference>
<evidence type="ECO:0000256" key="1">
    <source>
        <dbReference type="SAM" id="Coils"/>
    </source>
</evidence>
<reference evidence="2 4" key="1">
    <citation type="submission" date="2018-05" db="EMBL/GenBank/DDBJ databases">
        <title>Vancomycin-resistant Enterococcus faecium strain from Chelyabinsk, Russia.</title>
        <authorList>
            <person name="Gostev V."/>
            <person name="Goncharov A."/>
            <person name="Kolodzhieva V."/>
            <person name="Suvorov A."/>
            <person name="Sidorenko S."/>
            <person name="Zueva L."/>
        </authorList>
    </citation>
    <scope>NUCLEOTIDE SEQUENCE [LARGE SCALE GENOMIC DNA]</scope>
    <source>
        <strain evidence="2 4">20</strain>
    </source>
</reference>
<sequence>MRTHYIYLEDKIVDEIPAKSREQARKLFIEKYKEINGDSEVPKVVVTVRKRQTKKRSTFHVSPDIYNLIERHRSEDNISISQYIATVIDELISGKYDYAFDFEGEKDYKSVAVFQSDFEKLKNYAGRRNVNFARLLEEFYSEELGVGNEYKRETYAKLSHKLSQALKEVTEVKAELDAKLEEVKKYQTERKNNMKNQVEFDEQKEFEKARKRYNKIMNELSYEHLTVHE</sequence>
<evidence type="ECO:0000313" key="4">
    <source>
        <dbReference type="Proteomes" id="UP000249070"/>
    </source>
</evidence>
<dbReference type="Proteomes" id="UP000249070">
    <property type="component" value="Unassembled WGS sequence"/>
</dbReference>
<protein>
    <submittedName>
        <fullName evidence="3">Molybdenum ABC transporter ATP-binding protein</fullName>
    </submittedName>
</protein>